<proteinExistence type="predicted"/>
<evidence type="ECO:0000313" key="2">
    <source>
        <dbReference type="Proteomes" id="UP001652583"/>
    </source>
</evidence>
<sequence length="198" mass="20486">MAPTSMLLQGKAALRTPAGALRGRMQPQRLQLHSKLSSGRRGCAQQLGRGYSPGFAGGGGGGGPAGPPNWDRPTRAGPSPHAEFCGAAPEGRGLGFGFLQTPRPEGNRGVSGNRAGNAEVRAAAWGGGRAPVQYRGSVALWKFQEELGKTGPGKAPPECTCPSPHPVGFMPSTETNAGLELKTLRSRPALRSSPEIQT</sequence>
<dbReference type="GeneID" id="128315174"/>
<keyword evidence="2" id="KW-1185">Reference proteome</keyword>
<organism evidence="2 3">
    <name type="scientific">Acinonyx jubatus</name>
    <name type="common">Cheetah</name>
    <dbReference type="NCBI Taxonomy" id="32536"/>
    <lineage>
        <taxon>Eukaryota</taxon>
        <taxon>Metazoa</taxon>
        <taxon>Chordata</taxon>
        <taxon>Craniata</taxon>
        <taxon>Vertebrata</taxon>
        <taxon>Euteleostomi</taxon>
        <taxon>Mammalia</taxon>
        <taxon>Eutheria</taxon>
        <taxon>Laurasiatheria</taxon>
        <taxon>Carnivora</taxon>
        <taxon>Feliformia</taxon>
        <taxon>Felidae</taxon>
        <taxon>Felinae</taxon>
        <taxon>Acinonyx</taxon>
    </lineage>
</organism>
<reference evidence="3" key="1">
    <citation type="submission" date="2025-08" db="UniProtKB">
        <authorList>
            <consortium name="RefSeq"/>
        </authorList>
    </citation>
    <scope>IDENTIFICATION</scope>
    <source>
        <tissue evidence="3">Blood</tissue>
    </source>
</reference>
<feature type="region of interest" description="Disordered" evidence="1">
    <location>
        <begin position="35"/>
        <end position="87"/>
    </location>
</feature>
<feature type="compositionally biased region" description="Gly residues" evidence="1">
    <location>
        <begin position="55"/>
        <end position="64"/>
    </location>
</feature>
<accession>A0ABM3PYP3</accession>
<gene>
    <name evidence="3" type="primary">LOC128315174</name>
</gene>
<feature type="region of interest" description="Disordered" evidence="1">
    <location>
        <begin position="149"/>
        <end position="198"/>
    </location>
</feature>
<protein>
    <submittedName>
        <fullName evidence="3">Collagen alpha-1(III) chain-like</fullName>
    </submittedName>
</protein>
<evidence type="ECO:0000313" key="3">
    <source>
        <dbReference type="RefSeq" id="XP_053076792.1"/>
    </source>
</evidence>
<name>A0ABM3PYP3_ACIJB</name>
<dbReference type="RefSeq" id="XP_053076792.1">
    <property type="nucleotide sequence ID" value="XM_053220817.1"/>
</dbReference>
<evidence type="ECO:0000256" key="1">
    <source>
        <dbReference type="SAM" id="MobiDB-lite"/>
    </source>
</evidence>
<dbReference type="Proteomes" id="UP001652583">
    <property type="component" value="Chromosome A1"/>
</dbReference>